<evidence type="ECO:0000256" key="2">
    <source>
        <dbReference type="SAM" id="Phobius"/>
    </source>
</evidence>
<feature type="transmembrane region" description="Helical" evidence="2">
    <location>
        <begin position="53"/>
        <end position="76"/>
    </location>
</feature>
<feature type="region of interest" description="Disordered" evidence="1">
    <location>
        <begin position="194"/>
        <end position="250"/>
    </location>
</feature>
<sequence length="250" mass="28039">MSMISISSHSLSSPPSSPLLIKPLKPKLLQNLWKQGLRYSRRRARKGICRSELATDAPFVAAIGACVLTSLVSPLSFADEEGGDGGGAIDSTDARFAVMGIIGFIPYFNWMSWVFAWMDTGRQRYLVYAVVYLAPYLRTNLSLSPDESWLPIASILFCLAHIQLEVSITNGDLSDLPFLREAVDLFSSIRKEETQSHSEQGLTKEGKSNERAAQNRRDKFREWGIPRNSDNDQHHSKETQDVNEEENKSD</sequence>
<feature type="transmembrane region" description="Helical" evidence="2">
    <location>
        <begin position="96"/>
        <end position="118"/>
    </location>
</feature>
<keyword evidence="2" id="KW-0812">Transmembrane</keyword>
<dbReference type="EMBL" id="JANAVB010007354">
    <property type="protein sequence ID" value="KAJ6843229.1"/>
    <property type="molecule type" value="Genomic_DNA"/>
</dbReference>
<reference evidence="3" key="2">
    <citation type="submission" date="2023-04" db="EMBL/GenBank/DDBJ databases">
        <authorList>
            <person name="Bruccoleri R.E."/>
            <person name="Oakeley E.J."/>
            <person name="Faust A.-M."/>
            <person name="Dessus-Babus S."/>
            <person name="Altorfer M."/>
            <person name="Burckhardt D."/>
            <person name="Oertli M."/>
            <person name="Naumann U."/>
            <person name="Petersen F."/>
            <person name="Wong J."/>
        </authorList>
    </citation>
    <scope>NUCLEOTIDE SEQUENCE</scope>
    <source>
        <strain evidence="3">GSM-AAB239-AS_SAM_17_03QT</strain>
        <tissue evidence="3">Leaf</tissue>
    </source>
</reference>
<evidence type="ECO:0000256" key="1">
    <source>
        <dbReference type="SAM" id="MobiDB-lite"/>
    </source>
</evidence>
<dbReference type="EMBL" id="JANAVB010032819">
    <property type="protein sequence ID" value="KAJ6809913.1"/>
    <property type="molecule type" value="Genomic_DNA"/>
</dbReference>
<evidence type="ECO:0000313" key="3">
    <source>
        <dbReference type="EMBL" id="KAJ6809913.1"/>
    </source>
</evidence>
<dbReference type="Proteomes" id="UP001140949">
    <property type="component" value="Unassembled WGS sequence"/>
</dbReference>
<evidence type="ECO:0000313" key="4">
    <source>
        <dbReference type="EMBL" id="KAJ6843229.1"/>
    </source>
</evidence>
<dbReference type="PANTHER" id="PTHR36804:SF1">
    <property type="entry name" value="OS04G0585600 PROTEIN"/>
    <property type="match status" value="1"/>
</dbReference>
<protein>
    <submittedName>
        <fullName evidence="3">Uncharacterized protein</fullName>
    </submittedName>
</protein>
<organism evidence="3 5">
    <name type="scientific">Iris pallida</name>
    <name type="common">Sweet iris</name>
    <dbReference type="NCBI Taxonomy" id="29817"/>
    <lineage>
        <taxon>Eukaryota</taxon>
        <taxon>Viridiplantae</taxon>
        <taxon>Streptophyta</taxon>
        <taxon>Embryophyta</taxon>
        <taxon>Tracheophyta</taxon>
        <taxon>Spermatophyta</taxon>
        <taxon>Magnoliopsida</taxon>
        <taxon>Liliopsida</taxon>
        <taxon>Asparagales</taxon>
        <taxon>Iridaceae</taxon>
        <taxon>Iridoideae</taxon>
        <taxon>Irideae</taxon>
        <taxon>Iris</taxon>
    </lineage>
</organism>
<keyword evidence="5" id="KW-1185">Reference proteome</keyword>
<gene>
    <name evidence="3" type="ORF">M6B38_159365</name>
    <name evidence="4" type="ORF">M6B38_300850</name>
</gene>
<name>A0AAX6F0V0_IRIPA</name>
<evidence type="ECO:0000313" key="5">
    <source>
        <dbReference type="Proteomes" id="UP001140949"/>
    </source>
</evidence>
<proteinExistence type="predicted"/>
<reference evidence="3" key="1">
    <citation type="journal article" date="2023" name="GigaByte">
        <title>Genome assembly of the bearded iris, Iris pallida Lam.</title>
        <authorList>
            <person name="Bruccoleri R.E."/>
            <person name="Oakeley E.J."/>
            <person name="Faust A.M.E."/>
            <person name="Altorfer M."/>
            <person name="Dessus-Babus S."/>
            <person name="Burckhardt D."/>
            <person name="Oertli M."/>
            <person name="Naumann U."/>
            <person name="Petersen F."/>
            <person name="Wong J."/>
        </authorList>
    </citation>
    <scope>NUCLEOTIDE SEQUENCE</scope>
    <source>
        <strain evidence="3">GSM-AAB239-AS_SAM_17_03QT</strain>
    </source>
</reference>
<dbReference type="AlphaFoldDB" id="A0AAX6F0V0"/>
<dbReference type="PANTHER" id="PTHR36804">
    <property type="entry name" value="OSJNBA0013K16.11 PROTEIN"/>
    <property type="match status" value="1"/>
</dbReference>
<keyword evidence="2" id="KW-1133">Transmembrane helix</keyword>
<accession>A0AAX6F0V0</accession>
<keyword evidence="2" id="KW-0472">Membrane</keyword>
<comment type="caution">
    <text evidence="3">The sequence shown here is derived from an EMBL/GenBank/DDBJ whole genome shotgun (WGS) entry which is preliminary data.</text>
</comment>